<proteinExistence type="predicted"/>
<dbReference type="STRING" id="400727.A0A2T7NC17"/>
<dbReference type="Gene3D" id="3.30.710.10">
    <property type="entry name" value="Potassium Channel Kv1.1, Chain A"/>
    <property type="match status" value="1"/>
</dbReference>
<dbReference type="EMBL" id="PZQS01000014">
    <property type="protein sequence ID" value="PVD18714.1"/>
    <property type="molecule type" value="Genomic_DNA"/>
</dbReference>
<reference evidence="4 5" key="1">
    <citation type="submission" date="2018-04" db="EMBL/GenBank/DDBJ databases">
        <title>The genome of golden apple snail Pomacea canaliculata provides insight into stress tolerance and invasive adaptation.</title>
        <authorList>
            <person name="Liu C."/>
            <person name="Liu B."/>
            <person name="Ren Y."/>
            <person name="Zhang Y."/>
            <person name="Wang H."/>
            <person name="Li S."/>
            <person name="Jiang F."/>
            <person name="Yin L."/>
            <person name="Zhang G."/>
            <person name="Qian W."/>
            <person name="Fan W."/>
        </authorList>
    </citation>
    <scope>NUCLEOTIDE SEQUENCE [LARGE SCALE GENOMIC DNA]</scope>
    <source>
        <strain evidence="4">SZHN2017</strain>
        <tissue evidence="4">Muscle</tissue>
    </source>
</reference>
<dbReference type="SUPFAM" id="SSF117281">
    <property type="entry name" value="Kelch motif"/>
    <property type="match status" value="1"/>
</dbReference>
<dbReference type="Pfam" id="PF07707">
    <property type="entry name" value="BACK"/>
    <property type="match status" value="1"/>
</dbReference>
<evidence type="ECO:0000256" key="1">
    <source>
        <dbReference type="ARBA" id="ARBA00022441"/>
    </source>
</evidence>
<dbReference type="Proteomes" id="UP000245119">
    <property type="component" value="Linkage Group LG14"/>
</dbReference>
<dbReference type="Gene3D" id="1.25.40.420">
    <property type="match status" value="1"/>
</dbReference>
<gene>
    <name evidence="4" type="ORF">C0Q70_21265</name>
</gene>
<dbReference type="PANTHER" id="PTHR24412">
    <property type="entry name" value="KELCH PROTEIN"/>
    <property type="match status" value="1"/>
</dbReference>
<keyword evidence="2" id="KW-0677">Repeat</keyword>
<dbReference type="SMART" id="SM00225">
    <property type="entry name" value="BTB"/>
    <property type="match status" value="1"/>
</dbReference>
<dbReference type="InterPro" id="IPR000210">
    <property type="entry name" value="BTB/POZ_dom"/>
</dbReference>
<dbReference type="Gene3D" id="2.120.10.80">
    <property type="entry name" value="Kelch-type beta propeller"/>
    <property type="match status" value="1"/>
</dbReference>
<name>A0A2T7NC17_POMCA</name>
<dbReference type="SUPFAM" id="SSF54695">
    <property type="entry name" value="POZ domain"/>
    <property type="match status" value="1"/>
</dbReference>
<accession>A0A2T7NC17</accession>
<protein>
    <recommendedName>
        <fullName evidence="3">BTB domain-containing protein</fullName>
    </recommendedName>
</protein>
<comment type="caution">
    <text evidence="4">The sequence shown here is derived from an EMBL/GenBank/DDBJ whole genome shotgun (WGS) entry which is preliminary data.</text>
</comment>
<evidence type="ECO:0000313" key="5">
    <source>
        <dbReference type="Proteomes" id="UP000245119"/>
    </source>
</evidence>
<dbReference type="InterPro" id="IPR017096">
    <property type="entry name" value="BTB-kelch_protein"/>
</dbReference>
<dbReference type="SMART" id="SM00612">
    <property type="entry name" value="Kelch"/>
    <property type="match status" value="3"/>
</dbReference>
<dbReference type="OrthoDB" id="45365at2759"/>
<keyword evidence="1" id="KW-0880">Kelch repeat</keyword>
<dbReference type="PRINTS" id="PR00501">
    <property type="entry name" value="KELCHREPEAT"/>
</dbReference>
<dbReference type="InterPro" id="IPR011705">
    <property type="entry name" value="BACK"/>
</dbReference>
<dbReference type="InterPro" id="IPR006652">
    <property type="entry name" value="Kelch_1"/>
</dbReference>
<dbReference type="AlphaFoldDB" id="A0A2T7NC17"/>
<dbReference type="PANTHER" id="PTHR24412:SF463">
    <property type="entry name" value="KELCH-LIKE PROTEIN 40A"/>
    <property type="match status" value="1"/>
</dbReference>
<keyword evidence="5" id="KW-1185">Reference proteome</keyword>
<evidence type="ECO:0000259" key="3">
    <source>
        <dbReference type="PROSITE" id="PS50097"/>
    </source>
</evidence>
<dbReference type="FunFam" id="1.25.40.420:FF:000001">
    <property type="entry name" value="Kelch-like family member 12"/>
    <property type="match status" value="1"/>
</dbReference>
<dbReference type="PROSITE" id="PS50097">
    <property type="entry name" value="BTB"/>
    <property type="match status" value="1"/>
</dbReference>
<dbReference type="PIRSF" id="PIRSF037037">
    <property type="entry name" value="Kelch-like_protein_gigaxonin"/>
    <property type="match status" value="1"/>
</dbReference>
<evidence type="ECO:0000313" key="4">
    <source>
        <dbReference type="EMBL" id="PVD18714.1"/>
    </source>
</evidence>
<dbReference type="InterPro" id="IPR011333">
    <property type="entry name" value="SKP1/BTB/POZ_sf"/>
</dbReference>
<dbReference type="Pfam" id="PF00651">
    <property type="entry name" value="BTB"/>
    <property type="match status" value="1"/>
</dbReference>
<dbReference type="Pfam" id="PF24681">
    <property type="entry name" value="Kelch_KLHDC2_KLHL20_DRC7"/>
    <property type="match status" value="1"/>
</dbReference>
<dbReference type="SMART" id="SM00875">
    <property type="entry name" value="BACK"/>
    <property type="match status" value="1"/>
</dbReference>
<evidence type="ECO:0000256" key="2">
    <source>
        <dbReference type="ARBA" id="ARBA00022737"/>
    </source>
</evidence>
<feature type="domain" description="BTB" evidence="3">
    <location>
        <begin position="63"/>
        <end position="130"/>
    </location>
</feature>
<sequence>MIEVQDHDSAMLECSSQTSLVDSVTQTNSEELCPPGERTFHDEHRAHNLLNGFSKLYKNQEFVDVILCVEKTEFPCHRNVLAVSSPYFMAMFSGNLAESNKEKITLQDMDSLTLSLVLDYIYTGKVILTEETVQNVLSAANLFQLLSLREGCADFMMSHVTVTNGIGVYFFARAHECDVLALKAKEIINSRFGTLCGQQEFLSLPADKLVEIISDDDLNVAAEETVYEACMEWVNFDLPSRLKNVAEIMKCVRFANISSYYFCDKIDHNQVKGELTLDKIRYYHMLKNRQSEVDLNLMPRRGMAYERGVMIVSNPYTEDVMKKYNSMEMLIPRTGEVVHIAKLPQSLYTPAIAVTGDNQIYMAGGAVRKINYRGSVTTEGISNNLHLFDQTSSSWTSKAKMHMSRSQFSLVIVDGYLYAIGGHDGTETLSSMERYDPCTNTWTLVAPLFRPIRFMSAVSHRGKLYVMGGEEKGAVCKDCWRYDPIEDMWNKIPSMATARMLAGCVVFRDKIWIVGGNSAVSERWYKEYLPEYCVSSVEIFDPQQKHGRLGQSCQIPLCGAGLVKFGETLLIVGGEDDKSWMAGMCWLRKIRIDLYGARELNSRL</sequence>
<dbReference type="InterPro" id="IPR015915">
    <property type="entry name" value="Kelch-typ_b-propeller"/>
</dbReference>
<organism evidence="4 5">
    <name type="scientific">Pomacea canaliculata</name>
    <name type="common">Golden apple snail</name>
    <dbReference type="NCBI Taxonomy" id="400727"/>
    <lineage>
        <taxon>Eukaryota</taxon>
        <taxon>Metazoa</taxon>
        <taxon>Spiralia</taxon>
        <taxon>Lophotrochozoa</taxon>
        <taxon>Mollusca</taxon>
        <taxon>Gastropoda</taxon>
        <taxon>Caenogastropoda</taxon>
        <taxon>Architaenioglossa</taxon>
        <taxon>Ampullarioidea</taxon>
        <taxon>Ampullariidae</taxon>
        <taxon>Pomacea</taxon>
    </lineage>
</organism>